<dbReference type="Pfam" id="PF01300">
    <property type="entry name" value="Sua5_yciO_yrdC"/>
    <property type="match status" value="1"/>
</dbReference>
<dbReference type="InterPro" id="IPR001792">
    <property type="entry name" value="Acylphosphatase-like_dom"/>
</dbReference>
<dbReference type="EMBL" id="AONH01000016">
    <property type="protein sequence ID" value="KGM87026.1"/>
    <property type="molecule type" value="Genomic_DNA"/>
</dbReference>
<dbReference type="NCBIfam" id="TIGR00143">
    <property type="entry name" value="hypF"/>
    <property type="match status" value="1"/>
</dbReference>
<evidence type="ECO:0000256" key="8">
    <source>
        <dbReference type="PIRNR" id="PIRNR006256"/>
    </source>
</evidence>
<dbReference type="PATRIC" id="fig|1288298.3.peg.3333"/>
<keyword evidence="4" id="KW-0479">Metal-binding</keyword>
<accession>A0A0A0HJA6</accession>
<proteinExistence type="inferred from homology"/>
<comment type="similarity">
    <text evidence="2 8">Belongs to the carbamoyltransferase HypF family.</text>
</comment>
<evidence type="ECO:0000256" key="4">
    <source>
        <dbReference type="ARBA" id="ARBA00022723"/>
    </source>
</evidence>
<dbReference type="Gene3D" id="3.30.420.40">
    <property type="match status" value="1"/>
</dbReference>
<dbReference type="UniPathway" id="UPA00335"/>
<dbReference type="InterPro" id="IPR011125">
    <property type="entry name" value="Znf_HypF"/>
</dbReference>
<evidence type="ECO:0000256" key="7">
    <source>
        <dbReference type="ARBA" id="ARBA00048220"/>
    </source>
</evidence>
<protein>
    <recommendedName>
        <fullName evidence="8">Carbamoyltransferase HypF</fullName>
        <ecNumber evidence="8">6.2.-.-</ecNumber>
    </recommendedName>
</protein>
<dbReference type="Pfam" id="PF22521">
    <property type="entry name" value="HypF_C_2"/>
    <property type="match status" value="1"/>
</dbReference>
<dbReference type="Pfam" id="PF17788">
    <property type="entry name" value="HypF_C"/>
    <property type="match status" value="1"/>
</dbReference>
<dbReference type="Pfam" id="PF07503">
    <property type="entry name" value="zf-HYPF"/>
    <property type="match status" value="2"/>
</dbReference>
<dbReference type="GO" id="GO:0003725">
    <property type="term" value="F:double-stranded RNA binding"/>
    <property type="evidence" value="ECO:0007669"/>
    <property type="project" value="InterPro"/>
</dbReference>
<evidence type="ECO:0000256" key="5">
    <source>
        <dbReference type="ARBA" id="ARBA00022771"/>
    </source>
</evidence>
<dbReference type="Gene3D" id="3.90.870.50">
    <property type="match status" value="1"/>
</dbReference>
<keyword evidence="12" id="KW-0808">Transferase</keyword>
<dbReference type="Proteomes" id="UP000030021">
    <property type="component" value="Unassembled WGS sequence"/>
</dbReference>
<evidence type="ECO:0000313" key="13">
    <source>
        <dbReference type="Proteomes" id="UP000030021"/>
    </source>
</evidence>
<reference evidence="12 13" key="1">
    <citation type="submission" date="2013-01" db="EMBL/GenBank/DDBJ databases">
        <authorList>
            <person name="Fiebig A."/>
            <person name="Goeker M."/>
            <person name="Klenk H.-P.P."/>
        </authorList>
    </citation>
    <scope>NUCLEOTIDE SEQUENCE [LARGE SCALE GENOMIC DNA]</scope>
    <source>
        <strain evidence="12 13">DSM 17069</strain>
    </source>
</reference>
<dbReference type="GO" id="GO:0003998">
    <property type="term" value="F:acylphosphatase activity"/>
    <property type="evidence" value="ECO:0007669"/>
    <property type="project" value="UniProtKB-EC"/>
</dbReference>
<dbReference type="eggNOG" id="COG0068">
    <property type="taxonomic scope" value="Bacteria"/>
</dbReference>
<evidence type="ECO:0000256" key="2">
    <source>
        <dbReference type="ARBA" id="ARBA00008097"/>
    </source>
</evidence>
<dbReference type="Gene3D" id="3.30.110.120">
    <property type="match status" value="1"/>
</dbReference>
<dbReference type="PIRSF" id="PIRSF006256">
    <property type="entry name" value="CMPcnvr_hdrg_mat"/>
    <property type="match status" value="1"/>
</dbReference>
<comment type="catalytic activity">
    <reaction evidence="7 8">
        <text>C-terminal L-cysteinyl-[HypE protein] + carbamoyl phosphate + ATP + H2O = C-terminal S-carboxamide-L-cysteinyl-[HypE protein] + AMP + phosphate + diphosphate + H(+)</text>
        <dbReference type="Rhea" id="RHEA:55636"/>
        <dbReference type="Rhea" id="RHEA-COMP:14247"/>
        <dbReference type="Rhea" id="RHEA-COMP:14392"/>
        <dbReference type="ChEBI" id="CHEBI:15377"/>
        <dbReference type="ChEBI" id="CHEBI:15378"/>
        <dbReference type="ChEBI" id="CHEBI:30616"/>
        <dbReference type="ChEBI" id="CHEBI:33019"/>
        <dbReference type="ChEBI" id="CHEBI:43474"/>
        <dbReference type="ChEBI" id="CHEBI:58228"/>
        <dbReference type="ChEBI" id="CHEBI:76913"/>
        <dbReference type="ChEBI" id="CHEBI:139126"/>
        <dbReference type="ChEBI" id="CHEBI:456215"/>
    </reaction>
</comment>
<dbReference type="SUPFAM" id="SSF55821">
    <property type="entry name" value="YrdC/RibB"/>
    <property type="match status" value="1"/>
</dbReference>
<evidence type="ECO:0000256" key="6">
    <source>
        <dbReference type="ARBA" id="ARBA00022833"/>
    </source>
</evidence>
<dbReference type="InterPro" id="IPR017968">
    <property type="entry name" value="Acylphosphatase_CS"/>
</dbReference>
<dbReference type="InterPro" id="IPR036046">
    <property type="entry name" value="Acylphosphatase-like_dom_sf"/>
</dbReference>
<comment type="pathway">
    <text evidence="1 8">Protein modification; [NiFe] hydrogenase maturation.</text>
</comment>
<evidence type="ECO:0000259" key="11">
    <source>
        <dbReference type="PROSITE" id="PS51163"/>
    </source>
</evidence>
<dbReference type="InterPro" id="IPR004421">
    <property type="entry name" value="Carbamoyltransferase_HypF"/>
</dbReference>
<gene>
    <name evidence="12" type="ORF">rosmuc_03327</name>
</gene>
<sequence>MKGRGMDEGWRIRVRGQVQGVGFRPYIWQLARSMGLRGRVFNDPEGVLIEAAGDGLAAFVAAIPARAPVLARVDAVTHEGAVFDLPEGFEIAESRGVGAETRVTPDAASCPDCVAEVFAPGRRQGYAFTNCTHCGPRFTILQGLPYDRARTTMAAFPMCAACRAEYENPGDRRFHAQPVACPDCGPRLWLEPGAGDAIVGAVAVLRSGGIVAVKGLGGFHLACDAGNARAVALLRARKRRPAKPFAMMGTLAMIGATCAVSEAEAALLRDPAAPIVLLQKVAEVLPEEVAPGQAVLGWMLPYTPLHHLLIAEFGGPLVMTSGNLSGEPQVIGNAEARDKLRAFADAFLMHDREIARRLDDSVERAAPPMVLRRARGRVPGTLPLPEGFETAPQVLAYGGQMKAAICLLKNGQALLGHHLGELDEALTWEAFLAADADYAALFDHAPEVVACDPHLGYRATQAAHGRGLPVIEVQHHHAHMAACMVENGWPLDSGPVAGIVLDGVGLGPDGTIWGGELLLGDYLGFERRGWLSPVAMPGGDMASREPWRNALAQLDAARLGPLADEMFGAQPLALLRQAVRAGVNAPLTSSAGRLFDAFAAVLGFEGAQTYEGEAAMALEARARPDGVAYPLGGVEGVIETAPLWQAWAQDRAVGVAPEVMAARFHAGLAQGFARRARALVERGEARAVALSGGCFQNALLLEMTVVALGDLPVLIHRRTPANDGGLALGQAVVAAARAVSG</sequence>
<evidence type="ECO:0000259" key="10">
    <source>
        <dbReference type="PROSITE" id="PS51160"/>
    </source>
</evidence>
<comment type="catalytic activity">
    <reaction evidence="9">
        <text>an acyl phosphate + H2O = a carboxylate + phosphate + H(+)</text>
        <dbReference type="Rhea" id="RHEA:14965"/>
        <dbReference type="ChEBI" id="CHEBI:15377"/>
        <dbReference type="ChEBI" id="CHEBI:15378"/>
        <dbReference type="ChEBI" id="CHEBI:29067"/>
        <dbReference type="ChEBI" id="CHEBI:43474"/>
        <dbReference type="ChEBI" id="CHEBI:59918"/>
        <dbReference type="EC" id="3.6.1.7"/>
    </reaction>
</comment>
<dbReference type="PROSITE" id="PS51160">
    <property type="entry name" value="ACYLPHOSPHATASE_3"/>
    <property type="match status" value="1"/>
</dbReference>
<keyword evidence="3" id="KW-0436">Ligase</keyword>
<dbReference type="GO" id="GO:0016743">
    <property type="term" value="F:carboxyl- or carbamoyltransferase activity"/>
    <property type="evidence" value="ECO:0007669"/>
    <property type="project" value="UniProtKB-UniRule"/>
</dbReference>
<dbReference type="PROSITE" id="PS51163">
    <property type="entry name" value="YRDC"/>
    <property type="match status" value="1"/>
</dbReference>
<feature type="active site" evidence="9">
    <location>
        <position position="24"/>
    </location>
</feature>
<dbReference type="GO" id="GO:0051604">
    <property type="term" value="P:protein maturation"/>
    <property type="evidence" value="ECO:0007669"/>
    <property type="project" value="TreeGrafter"/>
</dbReference>
<evidence type="ECO:0000313" key="12">
    <source>
        <dbReference type="EMBL" id="KGM87026.1"/>
    </source>
</evidence>
<dbReference type="InterPro" id="IPR051060">
    <property type="entry name" value="Carbamoyltrans_HypF-like"/>
</dbReference>
<dbReference type="HOGENOM" id="CLU_009164_0_0_5"/>
<dbReference type="InterPro" id="IPR006070">
    <property type="entry name" value="Sua5-like_dom"/>
</dbReference>
<feature type="domain" description="YrdC-like" evidence="11">
    <location>
        <begin position="195"/>
        <end position="376"/>
    </location>
</feature>
<keyword evidence="9" id="KW-0378">Hydrolase</keyword>
<feature type="active site" evidence="9">
    <location>
        <position position="42"/>
    </location>
</feature>
<comment type="function">
    <text evidence="8">Involved in the maturation of [NiFe] hydrogenases. Along with HypE, it catalyzes the synthesis of the CN ligands of the active site iron of [NiFe]-hydrogenases. HypF functions as a carbamoyl transferase using carbamoylphosphate as a substrate and transferring the carboxamido moiety in an ATP-dependent reaction to the thiolate of the C-terminal cysteine of HypE yielding a protein-S-carboxamide.</text>
</comment>
<dbReference type="InterPro" id="IPR017945">
    <property type="entry name" value="DHBP_synth_RibB-like_a/b_dom"/>
</dbReference>
<dbReference type="EC" id="6.2.-.-" evidence="8"/>
<name>A0A0A0HJA6_9RHOB</name>
<evidence type="ECO:0000256" key="3">
    <source>
        <dbReference type="ARBA" id="ARBA00022598"/>
    </source>
</evidence>
<keyword evidence="5" id="KW-0863">Zinc-finger</keyword>
<feature type="domain" description="Acylphosphatase-like" evidence="10">
    <location>
        <begin position="9"/>
        <end position="93"/>
    </location>
</feature>
<dbReference type="InterPro" id="IPR041440">
    <property type="entry name" value="HypF_C"/>
</dbReference>
<comment type="caution">
    <text evidence="12">The sequence shown here is derived from an EMBL/GenBank/DDBJ whole genome shotgun (WGS) entry which is preliminary data.</text>
</comment>
<dbReference type="GO" id="GO:0016874">
    <property type="term" value="F:ligase activity"/>
    <property type="evidence" value="ECO:0007669"/>
    <property type="project" value="UniProtKB-UniRule"/>
</dbReference>
<dbReference type="PROSITE" id="PS00150">
    <property type="entry name" value="ACYLPHOSPHATASE_1"/>
    <property type="match status" value="1"/>
</dbReference>
<keyword evidence="6" id="KW-0862">Zinc</keyword>
<dbReference type="PANTHER" id="PTHR42959:SF1">
    <property type="entry name" value="CARBAMOYLTRANSFERASE HYPF"/>
    <property type="match status" value="1"/>
</dbReference>
<evidence type="ECO:0000256" key="1">
    <source>
        <dbReference type="ARBA" id="ARBA00004711"/>
    </source>
</evidence>
<dbReference type="Pfam" id="PF00708">
    <property type="entry name" value="Acylphosphatase"/>
    <property type="match status" value="1"/>
</dbReference>
<organism evidence="12 13">
    <name type="scientific">Roseovarius mucosus DSM 17069</name>
    <dbReference type="NCBI Taxonomy" id="1288298"/>
    <lineage>
        <taxon>Bacteria</taxon>
        <taxon>Pseudomonadati</taxon>
        <taxon>Pseudomonadota</taxon>
        <taxon>Alphaproteobacteria</taxon>
        <taxon>Rhodobacterales</taxon>
        <taxon>Roseobacteraceae</taxon>
        <taxon>Roseovarius</taxon>
    </lineage>
</organism>
<dbReference type="STRING" id="215743.ROSMUCSMR3_00774"/>
<dbReference type="SUPFAM" id="SSF54975">
    <property type="entry name" value="Acylphosphatase/BLUF domain-like"/>
    <property type="match status" value="1"/>
</dbReference>
<evidence type="ECO:0000256" key="9">
    <source>
        <dbReference type="PROSITE-ProRule" id="PRU00520"/>
    </source>
</evidence>
<dbReference type="PANTHER" id="PTHR42959">
    <property type="entry name" value="CARBAMOYLTRANSFERASE"/>
    <property type="match status" value="1"/>
</dbReference>
<dbReference type="GO" id="GO:0008270">
    <property type="term" value="F:zinc ion binding"/>
    <property type="evidence" value="ECO:0007669"/>
    <property type="project" value="UniProtKB-KW"/>
</dbReference>
<dbReference type="AlphaFoldDB" id="A0A0A0HJA6"/>
<dbReference type="InterPro" id="IPR055128">
    <property type="entry name" value="HypF_C_2"/>
</dbReference>
<dbReference type="Gene3D" id="3.30.420.360">
    <property type="match status" value="1"/>
</dbReference>